<evidence type="ECO:0000256" key="3">
    <source>
        <dbReference type="ARBA" id="ARBA00022729"/>
    </source>
</evidence>
<dbReference type="InterPro" id="IPR015500">
    <property type="entry name" value="Peptidase_S8_subtilisin-rel"/>
</dbReference>
<dbReference type="Gene3D" id="3.50.30.30">
    <property type="match status" value="2"/>
</dbReference>
<evidence type="ECO:0000259" key="10">
    <source>
        <dbReference type="Pfam" id="PF00082"/>
    </source>
</evidence>
<comment type="caution">
    <text evidence="14">The sequence shown here is derived from an EMBL/GenBank/DDBJ whole genome shotgun (WGS) entry which is preliminary data.</text>
</comment>
<dbReference type="SUPFAM" id="SSF52743">
    <property type="entry name" value="Subtilisin-like"/>
    <property type="match status" value="2"/>
</dbReference>
<dbReference type="InterPro" id="IPR000209">
    <property type="entry name" value="Peptidase_S8/S53_dom"/>
</dbReference>
<feature type="domain" description="Peptidase S8/S53" evidence="10">
    <location>
        <begin position="141"/>
        <end position="600"/>
    </location>
</feature>
<feature type="domain" description="Subtilisin-like protease fibronectin type-III" evidence="13">
    <location>
        <begin position="1345"/>
        <end position="1440"/>
    </location>
</feature>
<feature type="active site" description="Charge relay system" evidence="8">
    <location>
        <position position="925"/>
    </location>
</feature>
<evidence type="ECO:0000259" key="13">
    <source>
        <dbReference type="Pfam" id="PF17766"/>
    </source>
</evidence>
<dbReference type="FunFam" id="3.50.30.30:FF:000005">
    <property type="entry name" value="subtilisin-like protease SBT1.5"/>
    <property type="match status" value="1"/>
</dbReference>
<reference evidence="14" key="1">
    <citation type="submission" date="2022-12" db="EMBL/GenBank/DDBJ databases">
        <title>Draft genome assemblies for two species of Escallonia (Escalloniales).</title>
        <authorList>
            <person name="Chanderbali A."/>
            <person name="Dervinis C."/>
            <person name="Anghel I."/>
            <person name="Soltis D."/>
            <person name="Soltis P."/>
            <person name="Zapata F."/>
        </authorList>
    </citation>
    <scope>NUCLEOTIDE SEQUENCE</scope>
    <source>
        <strain evidence="14">UCBG64.0493</strain>
        <tissue evidence="14">Leaf</tissue>
    </source>
</reference>
<dbReference type="InterPro" id="IPR036852">
    <property type="entry name" value="Peptidase_S8/S53_dom_sf"/>
</dbReference>
<evidence type="ECO:0000256" key="1">
    <source>
        <dbReference type="ARBA" id="ARBA00011073"/>
    </source>
</evidence>
<dbReference type="PANTHER" id="PTHR10795">
    <property type="entry name" value="PROPROTEIN CONVERTASE SUBTILISIN/KEXIN"/>
    <property type="match status" value="1"/>
</dbReference>
<dbReference type="PROSITE" id="PS00138">
    <property type="entry name" value="SUBTILASE_SER"/>
    <property type="match status" value="1"/>
</dbReference>
<dbReference type="InterPro" id="IPR034197">
    <property type="entry name" value="Peptidases_S8_3"/>
</dbReference>
<dbReference type="Pfam" id="PF17766">
    <property type="entry name" value="fn3_6"/>
    <property type="match status" value="2"/>
</dbReference>
<dbReference type="EMBL" id="JAVXUP010001744">
    <property type="protein sequence ID" value="KAK3008518.1"/>
    <property type="molecule type" value="Genomic_DNA"/>
</dbReference>
<dbReference type="InterPro" id="IPR023828">
    <property type="entry name" value="Peptidase_S8_Ser-AS"/>
</dbReference>
<dbReference type="CDD" id="cd02120">
    <property type="entry name" value="PA_subtilisin_like"/>
    <property type="match status" value="2"/>
</dbReference>
<feature type="signal peptide" evidence="9">
    <location>
        <begin position="1"/>
        <end position="29"/>
    </location>
</feature>
<dbReference type="InterPro" id="IPR003137">
    <property type="entry name" value="PA_domain"/>
</dbReference>
<dbReference type="Gene3D" id="3.30.70.80">
    <property type="entry name" value="Peptidase S8 propeptide/proteinase inhibitor I9"/>
    <property type="match status" value="2"/>
</dbReference>
<dbReference type="InterPro" id="IPR045051">
    <property type="entry name" value="SBT"/>
</dbReference>
<comment type="similarity">
    <text evidence="1 8">Belongs to the peptidase S8 family.</text>
</comment>
<dbReference type="Gene3D" id="2.60.40.2310">
    <property type="match status" value="2"/>
</dbReference>
<evidence type="ECO:0000256" key="6">
    <source>
        <dbReference type="ARBA" id="ARBA00023180"/>
    </source>
</evidence>
<feature type="domain" description="Inhibitor I9" evidence="12">
    <location>
        <begin position="35"/>
        <end position="110"/>
    </location>
</feature>
<feature type="domain" description="PA" evidence="11">
    <location>
        <begin position="392"/>
        <end position="467"/>
    </location>
</feature>
<dbReference type="Gene3D" id="3.40.50.200">
    <property type="entry name" value="Peptidase S8/S53 domain"/>
    <property type="match status" value="2"/>
</dbReference>
<evidence type="ECO:0000256" key="4">
    <source>
        <dbReference type="ARBA" id="ARBA00022801"/>
    </source>
</evidence>
<sequence length="1443" mass="154527">MTKSVIRMKRHSICFLVLTFLAELEAGQGQSANGVYIVYMGASAAANGNSRDDHAQLLGPLLRRKGDEVVQSYKHGFSGFAARLSEEAAQTIAEKPGVVSVFPDPLLQLHTTRSWDFLNYQTDLEILNVTSDSDSSSKSPGSETIIGILDTGIWPESESFNDKNFGPIPSRWNGTCIAGRSFNSTNCNRKLIGARWYEDPENDKSDFNTARDLVGHGTHVAATAAGSLVPDASYYGLASGTAKGGSPESRIAVYRVCTPIGCRGSAILAAFDNAIADGVDVLSLSLGAAAEYEPEFSSDPIAIGAFHAVEKGITVVCSAGNGGPGPQTVVNAAPWILTVAATTIDRDFQSDVVLGGNKAIKGGGINFANLQSSPVYPLIYGSSAVEKAGEKEARNCEPGSLDGAKVKGKILLCENKDGEYSYKQKLQEVVRLGGIGLILIDDDIRAVASNYRSFPMTAVTSKDGAEILSYINSTRNAVATILPTVSVANYKPAPAVAYFSSRGPSLKTKNLLKAKPLSSSCDCFDPDVAAPGVGILASWPGKDLSVALPNKDPPAFNILSGTSMACPHVSGLAALVKSQNPTWSPSAIRSAIMTTATQTNNLKSQITSAESIATPYDYGAGEVSITQSSRPGLVYETDTIDYLQFLCNYGYSVSKIKLLSSTIPDGFTCPENASSDLITNMNYPSISISKLSSKESKKVSRTVTNVGEDEELYTAIVSAPKVLEVKVIPDKLQFTKNLKKLSYEVFFKLSTSSIEEDVFGSIMWTNGKYRVHSPFVVSNFEIKEDRKMGGGLGALMGETKVADIGQSTNGVYIVYMGAPATEGSPRDDHTQLLRSLLRRKSNRVVRVYKHGFSGFAARLSEKEAQAIAQKPGVVSVFPDKVLQLHTTRSWHFLEHQTDGQVLKFSSGSDSDAKSPGSDTIIGFLDTGIWPESESFNDKDFGPIPSRWKGTCMAGKNFSSSNCNRKLIGARYYTDPSNKMTTARDTVGHGTHVASTAVGSLVPGASYYGLASGTATGGSPASRIAVYKVCKPLGCLDSAIMAAFDDAIADGVDVLSLSLGAIFMEPEFSNDSIAIGAFHAVEKGITVVCSAGNSGPDPETVKNVAPWILTVAATTIDRDYETDVVLGGNKVIEGGGINFADIGSSPIHPLVYGSSAGKGGENEARYCEPDSLDRDKVQGKILLCEKEGRRSFPYDKFQAAKRVGAIGLILIDDVARNEPDIYYRTYPLTAVTSKDGLEILSYIINSTRNAVATILPTVSVAKYKPAPITPIATEYWSIGTPYDYGTGEVSPTRSLDPGLIYETGTIDYLQFLCNYGYNLSTIKLLASRLPDGFSCPENASSDLISNMNYPSIAISNLSSKETKRVSRTVTNVGDDELYIAIIDAPEGLEVSVIPDQLQFTKNSKRLSYEVSFRLSTLPEEDMFGSITWTSGKYRLHSPFVVSNS</sequence>
<dbReference type="Pfam" id="PF02225">
    <property type="entry name" value="PA"/>
    <property type="match status" value="2"/>
</dbReference>
<dbReference type="Pfam" id="PF00082">
    <property type="entry name" value="Peptidase_S8"/>
    <property type="match status" value="2"/>
</dbReference>
<keyword evidence="4 8" id="KW-0378">Hydrolase</keyword>
<evidence type="ECO:0000256" key="7">
    <source>
        <dbReference type="PIRSR" id="PIRSR615500-1"/>
    </source>
</evidence>
<organism evidence="14 15">
    <name type="scientific">Escallonia herrerae</name>
    <dbReference type="NCBI Taxonomy" id="1293975"/>
    <lineage>
        <taxon>Eukaryota</taxon>
        <taxon>Viridiplantae</taxon>
        <taxon>Streptophyta</taxon>
        <taxon>Embryophyta</taxon>
        <taxon>Tracheophyta</taxon>
        <taxon>Spermatophyta</taxon>
        <taxon>Magnoliopsida</taxon>
        <taxon>eudicotyledons</taxon>
        <taxon>Gunneridae</taxon>
        <taxon>Pentapetalae</taxon>
        <taxon>asterids</taxon>
        <taxon>campanulids</taxon>
        <taxon>Escalloniales</taxon>
        <taxon>Escalloniaceae</taxon>
        <taxon>Escallonia</taxon>
    </lineage>
</organism>
<feature type="active site" description="Charge relay system" evidence="7 8">
    <location>
        <position position="563"/>
    </location>
</feature>
<feature type="domain" description="Subtilisin-like protease fibronectin type-III" evidence="13">
    <location>
        <begin position="680"/>
        <end position="777"/>
    </location>
</feature>
<name>A0AA89ANM7_9ASTE</name>
<dbReference type="Proteomes" id="UP001188597">
    <property type="component" value="Unassembled WGS sequence"/>
</dbReference>
<dbReference type="CDD" id="cd04852">
    <property type="entry name" value="Peptidases_S8_3"/>
    <property type="match status" value="2"/>
</dbReference>
<evidence type="ECO:0000259" key="12">
    <source>
        <dbReference type="Pfam" id="PF05922"/>
    </source>
</evidence>
<evidence type="ECO:0000256" key="5">
    <source>
        <dbReference type="ARBA" id="ARBA00022825"/>
    </source>
</evidence>
<feature type="domain" description="Inhibitor I9" evidence="12">
    <location>
        <begin position="811"/>
        <end position="885"/>
    </location>
</feature>
<dbReference type="Pfam" id="PF05922">
    <property type="entry name" value="Inhibitor_I9"/>
    <property type="match status" value="2"/>
</dbReference>
<dbReference type="InterPro" id="IPR041469">
    <property type="entry name" value="Subtilisin-like_FN3"/>
</dbReference>
<feature type="active site" description="Charge relay system" evidence="7 8">
    <location>
        <position position="150"/>
    </location>
</feature>
<feature type="chain" id="PRO_5041741806" evidence="9">
    <location>
        <begin position="30"/>
        <end position="1443"/>
    </location>
</feature>
<evidence type="ECO:0000259" key="11">
    <source>
        <dbReference type="Pfam" id="PF02225"/>
    </source>
</evidence>
<proteinExistence type="inferred from homology"/>
<feature type="active site" description="Charge relay system" evidence="8">
    <location>
        <position position="1144"/>
    </location>
</feature>
<dbReference type="PROSITE" id="PS00137">
    <property type="entry name" value="SUBTILASE_HIS"/>
    <property type="match status" value="1"/>
</dbReference>
<protein>
    <submittedName>
        <fullName evidence="14">Uncharacterized protein</fullName>
    </submittedName>
</protein>
<keyword evidence="6" id="KW-0325">Glycoprotein</keyword>
<dbReference type="FunFam" id="3.40.50.200:FF:000006">
    <property type="entry name" value="Subtilisin-like protease SBT1.5"/>
    <property type="match status" value="2"/>
</dbReference>
<keyword evidence="5 8" id="KW-0720">Serine protease</keyword>
<feature type="active site" description="Charge relay system" evidence="8">
    <location>
        <position position="988"/>
    </location>
</feature>
<gene>
    <name evidence="14" type="ORF">RJ639_013226</name>
</gene>
<keyword evidence="3 9" id="KW-0732">Signal</keyword>
<dbReference type="InterPro" id="IPR037045">
    <property type="entry name" value="S8pro/Inhibitor_I9_sf"/>
</dbReference>
<dbReference type="GO" id="GO:0004252">
    <property type="term" value="F:serine-type endopeptidase activity"/>
    <property type="evidence" value="ECO:0007669"/>
    <property type="project" value="UniProtKB-UniRule"/>
</dbReference>
<evidence type="ECO:0000313" key="14">
    <source>
        <dbReference type="EMBL" id="KAK3008518.1"/>
    </source>
</evidence>
<dbReference type="PRINTS" id="PR00723">
    <property type="entry name" value="SUBTILISIN"/>
</dbReference>
<dbReference type="InterPro" id="IPR046450">
    <property type="entry name" value="PA_dom_sf"/>
</dbReference>
<evidence type="ECO:0000313" key="15">
    <source>
        <dbReference type="Proteomes" id="UP001188597"/>
    </source>
</evidence>
<dbReference type="GO" id="GO:0006508">
    <property type="term" value="P:proteolysis"/>
    <property type="evidence" value="ECO:0007669"/>
    <property type="project" value="UniProtKB-KW"/>
</dbReference>
<dbReference type="PROSITE" id="PS51892">
    <property type="entry name" value="SUBTILASE"/>
    <property type="match status" value="2"/>
</dbReference>
<accession>A0AA89ANM7</accession>
<feature type="domain" description="Peptidase S8/S53" evidence="10">
    <location>
        <begin position="916"/>
        <end position="1114"/>
    </location>
</feature>
<evidence type="ECO:0000256" key="8">
    <source>
        <dbReference type="PROSITE-ProRule" id="PRU01240"/>
    </source>
</evidence>
<evidence type="ECO:0000256" key="9">
    <source>
        <dbReference type="SAM" id="SignalP"/>
    </source>
</evidence>
<dbReference type="SUPFAM" id="SSF52025">
    <property type="entry name" value="PA domain"/>
    <property type="match status" value="1"/>
</dbReference>
<evidence type="ECO:0000256" key="2">
    <source>
        <dbReference type="ARBA" id="ARBA00022670"/>
    </source>
</evidence>
<dbReference type="InterPro" id="IPR022398">
    <property type="entry name" value="Peptidase_S8_His-AS"/>
</dbReference>
<feature type="active site" description="Charge relay system" evidence="7 8">
    <location>
        <position position="216"/>
    </location>
</feature>
<keyword evidence="2 8" id="KW-0645">Protease</keyword>
<feature type="domain" description="PA" evidence="11">
    <location>
        <begin position="1148"/>
        <end position="1238"/>
    </location>
</feature>
<dbReference type="InterPro" id="IPR010259">
    <property type="entry name" value="S8pro/Inhibitor_I9"/>
</dbReference>
<keyword evidence="15" id="KW-1185">Reference proteome</keyword>